<dbReference type="STRING" id="1122189.SAMN02745165_02799"/>
<reference evidence="3 4" key="1">
    <citation type="submission" date="2016-11" db="EMBL/GenBank/DDBJ databases">
        <authorList>
            <person name="Jaros S."/>
            <person name="Januszkiewicz K."/>
            <person name="Wedrychowicz H."/>
        </authorList>
    </citation>
    <scope>NUCLEOTIDE SEQUENCE [LARGE SCALE GENOMIC DNA]</scope>
    <source>
        <strain evidence="3 4">DSM 5091</strain>
    </source>
</reference>
<dbReference type="RefSeq" id="WP_072909365.1">
    <property type="nucleotide sequence ID" value="NZ_FQZT01000011.1"/>
</dbReference>
<proteinExistence type="predicted"/>
<dbReference type="InterPro" id="IPR005094">
    <property type="entry name" value="Endonuclease_MobA/VirD2"/>
</dbReference>
<protein>
    <submittedName>
        <fullName evidence="3">Type IV secretory pathway, VirD2 components (Relaxase)</fullName>
    </submittedName>
</protein>
<accession>A0A1M6KTX5</accession>
<evidence type="ECO:0000313" key="4">
    <source>
        <dbReference type="Proteomes" id="UP000184171"/>
    </source>
</evidence>
<feature type="compositionally biased region" description="Polar residues" evidence="1">
    <location>
        <begin position="309"/>
        <end position="323"/>
    </location>
</feature>
<organism evidence="3 4">
    <name type="scientific">Malonomonas rubra DSM 5091</name>
    <dbReference type="NCBI Taxonomy" id="1122189"/>
    <lineage>
        <taxon>Bacteria</taxon>
        <taxon>Pseudomonadati</taxon>
        <taxon>Thermodesulfobacteriota</taxon>
        <taxon>Desulfuromonadia</taxon>
        <taxon>Desulfuromonadales</taxon>
        <taxon>Geopsychrobacteraceae</taxon>
        <taxon>Malonomonas</taxon>
    </lineage>
</organism>
<evidence type="ECO:0000259" key="2">
    <source>
        <dbReference type="Pfam" id="PF03432"/>
    </source>
</evidence>
<name>A0A1M6KTX5_MALRU</name>
<dbReference type="EMBL" id="FQZT01000011">
    <property type="protein sequence ID" value="SHJ62478.1"/>
    <property type="molecule type" value="Genomic_DNA"/>
</dbReference>
<dbReference type="OrthoDB" id="955344at2"/>
<evidence type="ECO:0000256" key="1">
    <source>
        <dbReference type="SAM" id="MobiDB-lite"/>
    </source>
</evidence>
<feature type="domain" description="MobA/VirD2-like nuclease" evidence="2">
    <location>
        <begin position="64"/>
        <end position="191"/>
    </location>
</feature>
<dbReference type="Proteomes" id="UP000184171">
    <property type="component" value="Unassembled WGS sequence"/>
</dbReference>
<dbReference type="Pfam" id="PF03432">
    <property type="entry name" value="Relaxase"/>
    <property type="match status" value="1"/>
</dbReference>
<sequence length="330" mass="37536">MSDKAFGLAEGILEGDPKLSRQKPRDLNIIRQRVERVVKRRPEVMVKITGNTKGEAHLKTHLDYITRKGELEAENERGEIIDGRADVAEVAEEWMLDAGRRKKNTRDSTNIVLSMPPGTNAAAVKDAAREFAQKTFAENHQYLFVQHQDEKHPHVHLTVKNLGYDGTRLHVKKGDPQIWREAFAKQLRKHGVKAEATSRAPRGVVKKSVKQAIQSMRKRGVRSEVDQAKVRAAITELKEGVKESRPWESRIKERQTGIRQGWLTVAKELAKSSNAEDQTLAEDVMKFVKTMPPLQTERHEIQAKIAGQVRQTQTPQQARNKNQPKPELKR</sequence>
<evidence type="ECO:0000313" key="3">
    <source>
        <dbReference type="EMBL" id="SHJ62478.1"/>
    </source>
</evidence>
<feature type="region of interest" description="Disordered" evidence="1">
    <location>
        <begin position="306"/>
        <end position="330"/>
    </location>
</feature>
<dbReference type="Gene3D" id="3.30.930.30">
    <property type="match status" value="1"/>
</dbReference>
<dbReference type="AlphaFoldDB" id="A0A1M6KTX5"/>
<gene>
    <name evidence="3" type="ORF">SAMN02745165_02799</name>
</gene>
<keyword evidence="4" id="KW-1185">Reference proteome</keyword>